<proteinExistence type="inferred from homology"/>
<feature type="non-terminal residue" evidence="5">
    <location>
        <position position="1"/>
    </location>
</feature>
<dbReference type="Proteomes" id="UP001234787">
    <property type="component" value="Unassembled WGS sequence"/>
</dbReference>
<evidence type="ECO:0000256" key="3">
    <source>
        <dbReference type="PROSITE-ProRule" id="PRU01161"/>
    </source>
</evidence>
<dbReference type="PANTHER" id="PTHR32176">
    <property type="entry name" value="XYLOSE ISOMERASE"/>
    <property type="match status" value="1"/>
</dbReference>
<organism evidence="5 6">
    <name type="scientific">Cryptomeria japonica</name>
    <name type="common">Japanese cedar</name>
    <name type="synonym">Cupressus japonica</name>
    <dbReference type="NCBI Taxonomy" id="3369"/>
    <lineage>
        <taxon>Eukaryota</taxon>
        <taxon>Viridiplantae</taxon>
        <taxon>Streptophyta</taxon>
        <taxon>Embryophyta</taxon>
        <taxon>Tracheophyta</taxon>
        <taxon>Spermatophyta</taxon>
        <taxon>Pinopsida</taxon>
        <taxon>Pinidae</taxon>
        <taxon>Conifers II</taxon>
        <taxon>Cupressales</taxon>
        <taxon>Cupressaceae</taxon>
        <taxon>Cryptomeria</taxon>
    </lineage>
</organism>
<dbReference type="InterPro" id="IPR002641">
    <property type="entry name" value="PNPLA_dom"/>
</dbReference>
<dbReference type="Gene3D" id="3.40.1090.10">
    <property type="entry name" value="Cytosolic phospholipase A2 catalytic domain"/>
    <property type="match status" value="1"/>
</dbReference>
<dbReference type="InterPro" id="IPR016035">
    <property type="entry name" value="Acyl_Trfase/lysoPLipase"/>
</dbReference>
<evidence type="ECO:0000256" key="2">
    <source>
        <dbReference type="ARBA" id="ARBA00023098"/>
    </source>
</evidence>
<sequence length="35" mass="3763">KLDGEDARLADYFNIMAGTSTGGLITTMLANEDEE</sequence>
<accession>A0AAD3RPR9</accession>
<reference evidence="5" key="1">
    <citation type="submission" date="2022-12" db="EMBL/GenBank/DDBJ databases">
        <title>Chromosome-Level Genome Assembly of Japanese Cedar (Cryptomeriajaponica D. Don).</title>
        <authorList>
            <person name="Fujino T."/>
            <person name="Yamaguchi K."/>
            <person name="Yokoyama T."/>
            <person name="Hamanaka T."/>
            <person name="Harazono Y."/>
            <person name="Kamada H."/>
            <person name="Kobayashi W."/>
            <person name="Ujino-Ihara T."/>
            <person name="Uchiyama K."/>
            <person name="Matsumoto A."/>
            <person name="Izuno A."/>
            <person name="Tsumura Y."/>
            <person name="Toyoda A."/>
            <person name="Shigenobu S."/>
            <person name="Moriguchi Y."/>
            <person name="Ueno S."/>
            <person name="Kasahara M."/>
        </authorList>
    </citation>
    <scope>NUCLEOTIDE SEQUENCE</scope>
</reference>
<name>A0AAD3RPR9_CRYJA</name>
<dbReference type="EMBL" id="BSEH01000135">
    <property type="protein sequence ID" value="GLJ57506.1"/>
    <property type="molecule type" value="Genomic_DNA"/>
</dbReference>
<evidence type="ECO:0000259" key="4">
    <source>
        <dbReference type="PROSITE" id="PS51635"/>
    </source>
</evidence>
<comment type="caution">
    <text evidence="3">Lacks conserved residue(s) required for the propagation of feature annotation.</text>
</comment>
<feature type="short sequence motif" description="GXSXG" evidence="3">
    <location>
        <begin position="18"/>
        <end position="22"/>
    </location>
</feature>
<dbReference type="PANTHER" id="PTHR32176:SF92">
    <property type="entry name" value="XYLOSE ISOMERASE"/>
    <property type="match status" value="1"/>
</dbReference>
<keyword evidence="6" id="KW-1185">Reference proteome</keyword>
<evidence type="ECO:0000313" key="5">
    <source>
        <dbReference type="EMBL" id="GLJ57506.1"/>
    </source>
</evidence>
<comment type="caution">
    <text evidence="5">The sequence shown here is derived from an EMBL/GenBank/DDBJ whole genome shotgun (WGS) entry which is preliminary data.</text>
</comment>
<dbReference type="SUPFAM" id="SSF52151">
    <property type="entry name" value="FabD/lysophospholipase-like"/>
    <property type="match status" value="1"/>
</dbReference>
<keyword evidence="2" id="KW-0443">Lipid metabolism</keyword>
<feature type="domain" description="PNPLA" evidence="4">
    <location>
        <begin position="1"/>
        <end position="35"/>
    </location>
</feature>
<gene>
    <name evidence="5" type="ORF">SUGI_1337060</name>
</gene>
<dbReference type="AlphaFoldDB" id="A0AAD3RPR9"/>
<dbReference type="GO" id="GO:0006629">
    <property type="term" value="P:lipid metabolic process"/>
    <property type="evidence" value="ECO:0007669"/>
    <property type="project" value="UniProtKB-KW"/>
</dbReference>
<evidence type="ECO:0000256" key="1">
    <source>
        <dbReference type="ARBA" id="ARBA00010240"/>
    </source>
</evidence>
<dbReference type="PROSITE" id="PS51635">
    <property type="entry name" value="PNPLA"/>
    <property type="match status" value="1"/>
</dbReference>
<evidence type="ECO:0000313" key="6">
    <source>
        <dbReference type="Proteomes" id="UP001234787"/>
    </source>
</evidence>
<protein>
    <recommendedName>
        <fullName evidence="4">PNPLA domain-containing protein</fullName>
    </recommendedName>
</protein>
<comment type="similarity">
    <text evidence="1">Belongs to the patatin family.</text>
</comment>
<dbReference type="GO" id="GO:0047372">
    <property type="term" value="F:monoacylglycerol lipase activity"/>
    <property type="evidence" value="ECO:0007669"/>
    <property type="project" value="TreeGrafter"/>
</dbReference>
<dbReference type="GO" id="GO:0004620">
    <property type="term" value="F:phospholipase activity"/>
    <property type="evidence" value="ECO:0007669"/>
    <property type="project" value="TreeGrafter"/>
</dbReference>